<feature type="compositionally biased region" description="Low complexity" evidence="1">
    <location>
        <begin position="277"/>
        <end position="321"/>
    </location>
</feature>
<dbReference type="RefSeq" id="WP_141789392.1">
    <property type="nucleotide sequence ID" value="NZ_BAAAKX010000018.1"/>
</dbReference>
<dbReference type="SUPFAM" id="SSF53955">
    <property type="entry name" value="Lysozyme-like"/>
    <property type="match status" value="1"/>
</dbReference>
<sequence>MRRRWPGSRQLALWAATVLVLGAGTDREVVLGLSASPPPRAGAPAAAPLEGLAVPGATWGMAPGAGFVGAPATRPQTRRAALPVQPASWSEPTGGPALPARLLAAYRRAVATAPPGCHLPVTLLEAVGQVESGSLTGRSVDADGRVRPAVVGPVLDGAGFAAIRDTDGGRWDGDPIWDRAVGPMQFIPGTWLRAGVDADGDGRADPQDVDDAAAAAAAYLCSHGRDLARAADLRAAVLAYNHSGDYLTTVLGWMRTFGEHGVSVVWQPEPLSPPVAAGPARQAATSASATPQPSTTGSSGPATTPGRSTTPGGTPTGSPTGDPGGTPTGTPSSGTGDASTCQPTPTADPTGPGDLTGPGDTPAPVPTPTEAPVTAPAAAPTTVPDGDAPTPTVTDPCPTSTPMPTGTPAPADGSTAAGLPTPANAPTSGAAPVEPTGAGT</sequence>
<protein>
    <submittedName>
        <fullName evidence="3">Transglycosylase protein with SLT domain</fullName>
    </submittedName>
</protein>
<evidence type="ECO:0000313" key="4">
    <source>
        <dbReference type="Proteomes" id="UP000319514"/>
    </source>
</evidence>
<reference evidence="3 4" key="1">
    <citation type="submission" date="2019-06" db="EMBL/GenBank/DDBJ databases">
        <title>Sequencing the genomes of 1000 actinobacteria strains.</title>
        <authorList>
            <person name="Klenk H.-P."/>
        </authorList>
    </citation>
    <scope>NUCLEOTIDE SEQUENCE [LARGE SCALE GENOMIC DNA]</scope>
    <source>
        <strain evidence="3 4">DSM 18082</strain>
    </source>
</reference>
<evidence type="ECO:0000256" key="1">
    <source>
        <dbReference type="SAM" id="MobiDB-lite"/>
    </source>
</evidence>
<dbReference type="InterPro" id="IPR023346">
    <property type="entry name" value="Lysozyme-like_dom_sf"/>
</dbReference>
<dbReference type="InterPro" id="IPR031304">
    <property type="entry name" value="SLT_2"/>
</dbReference>
<dbReference type="Gene3D" id="1.10.530.10">
    <property type="match status" value="1"/>
</dbReference>
<feature type="domain" description="Transglycosylase SLT" evidence="2">
    <location>
        <begin position="180"/>
        <end position="224"/>
    </location>
</feature>
<gene>
    <name evidence="3" type="ORF">FB474_3053</name>
</gene>
<feature type="compositionally biased region" description="Low complexity" evidence="1">
    <location>
        <begin position="328"/>
        <end position="360"/>
    </location>
</feature>
<dbReference type="InterPro" id="IPR043426">
    <property type="entry name" value="MltB-like"/>
</dbReference>
<dbReference type="Pfam" id="PF13406">
    <property type="entry name" value="SLT_2"/>
    <property type="match status" value="1"/>
</dbReference>
<dbReference type="OrthoDB" id="9796191at2"/>
<keyword evidence="4" id="KW-1185">Reference proteome</keyword>
<evidence type="ECO:0000313" key="3">
    <source>
        <dbReference type="EMBL" id="TQL61639.1"/>
    </source>
</evidence>
<dbReference type="EMBL" id="VFOQ01000001">
    <property type="protein sequence ID" value="TQL61639.1"/>
    <property type="molecule type" value="Genomic_DNA"/>
</dbReference>
<comment type="caution">
    <text evidence="3">The sequence shown here is derived from an EMBL/GenBank/DDBJ whole genome shotgun (WGS) entry which is preliminary data.</text>
</comment>
<feature type="region of interest" description="Disordered" evidence="1">
    <location>
        <begin position="273"/>
        <end position="440"/>
    </location>
</feature>
<dbReference type="Proteomes" id="UP000319514">
    <property type="component" value="Unassembled WGS sequence"/>
</dbReference>
<organism evidence="3 4">
    <name type="scientific">Oryzihumus leptocrescens</name>
    <dbReference type="NCBI Taxonomy" id="297536"/>
    <lineage>
        <taxon>Bacteria</taxon>
        <taxon>Bacillati</taxon>
        <taxon>Actinomycetota</taxon>
        <taxon>Actinomycetes</taxon>
        <taxon>Micrococcales</taxon>
        <taxon>Intrasporangiaceae</taxon>
        <taxon>Oryzihumus</taxon>
    </lineage>
</organism>
<evidence type="ECO:0000259" key="2">
    <source>
        <dbReference type="Pfam" id="PF13406"/>
    </source>
</evidence>
<proteinExistence type="predicted"/>
<accession>A0A542ZMZ1</accession>
<feature type="compositionally biased region" description="Low complexity" evidence="1">
    <location>
        <begin position="370"/>
        <end position="396"/>
    </location>
</feature>
<name>A0A542ZMZ1_9MICO</name>
<dbReference type="GO" id="GO:0008933">
    <property type="term" value="F:peptidoglycan lytic transglycosylase activity"/>
    <property type="evidence" value="ECO:0007669"/>
    <property type="project" value="TreeGrafter"/>
</dbReference>
<dbReference type="PANTHER" id="PTHR30163:SF8">
    <property type="entry name" value="LYTIC MUREIN TRANSGLYCOSYLASE"/>
    <property type="match status" value="1"/>
</dbReference>
<dbReference type="AlphaFoldDB" id="A0A542ZMZ1"/>
<dbReference type="GO" id="GO:0009253">
    <property type="term" value="P:peptidoglycan catabolic process"/>
    <property type="evidence" value="ECO:0007669"/>
    <property type="project" value="TreeGrafter"/>
</dbReference>
<dbReference type="PANTHER" id="PTHR30163">
    <property type="entry name" value="MEMBRANE-BOUND LYTIC MUREIN TRANSGLYCOSYLASE B"/>
    <property type="match status" value="1"/>
</dbReference>